<dbReference type="GO" id="GO:0016799">
    <property type="term" value="F:hydrolase activity, hydrolyzing N-glycosyl compounds"/>
    <property type="evidence" value="ECO:0007669"/>
    <property type="project" value="TreeGrafter"/>
</dbReference>
<protein>
    <recommendedName>
        <fullName evidence="2">Cytokinin riboside 5'-monophosphate phosphoribohydrolase</fullName>
        <ecNumber evidence="2">3.2.2.n1</ecNumber>
    </recommendedName>
</protein>
<dbReference type="SUPFAM" id="SSF102405">
    <property type="entry name" value="MCP/YpsA-like"/>
    <property type="match status" value="1"/>
</dbReference>
<accession>A0A402ALP6</accession>
<evidence type="ECO:0000256" key="2">
    <source>
        <dbReference type="RuleBase" id="RU363015"/>
    </source>
</evidence>
<dbReference type="Gene3D" id="3.40.50.450">
    <property type="match status" value="1"/>
</dbReference>
<dbReference type="EC" id="3.2.2.n1" evidence="2"/>
<dbReference type="EMBL" id="BIFS01000001">
    <property type="protein sequence ID" value="GCE20071.1"/>
    <property type="molecule type" value="Genomic_DNA"/>
</dbReference>
<keyword evidence="2" id="KW-0378">Hydrolase</keyword>
<dbReference type="Proteomes" id="UP000287188">
    <property type="component" value="Unassembled WGS sequence"/>
</dbReference>
<dbReference type="PANTHER" id="PTHR31223">
    <property type="entry name" value="LOG FAMILY PROTEIN YJL055W"/>
    <property type="match status" value="1"/>
</dbReference>
<dbReference type="NCBIfam" id="TIGR00730">
    <property type="entry name" value="Rossman fold protein, TIGR00730 family"/>
    <property type="match status" value="1"/>
</dbReference>
<evidence type="ECO:0000256" key="1">
    <source>
        <dbReference type="ARBA" id="ARBA00006763"/>
    </source>
</evidence>
<keyword evidence="2" id="KW-0203">Cytokinin biosynthesis</keyword>
<dbReference type="AlphaFoldDB" id="A0A402ALP6"/>
<evidence type="ECO:0000313" key="4">
    <source>
        <dbReference type="Proteomes" id="UP000287188"/>
    </source>
</evidence>
<dbReference type="GO" id="GO:0005829">
    <property type="term" value="C:cytosol"/>
    <property type="evidence" value="ECO:0007669"/>
    <property type="project" value="TreeGrafter"/>
</dbReference>
<dbReference type="InterPro" id="IPR005269">
    <property type="entry name" value="LOG"/>
</dbReference>
<gene>
    <name evidence="3" type="primary">yvdD</name>
    <name evidence="3" type="ORF">KDK_38710</name>
</gene>
<comment type="similarity">
    <text evidence="1 2">Belongs to the LOG family.</text>
</comment>
<evidence type="ECO:0000313" key="3">
    <source>
        <dbReference type="EMBL" id="GCE20071.1"/>
    </source>
</evidence>
<dbReference type="GO" id="GO:0009691">
    <property type="term" value="P:cytokinin biosynthetic process"/>
    <property type="evidence" value="ECO:0007669"/>
    <property type="project" value="UniProtKB-UniRule"/>
</dbReference>
<dbReference type="RefSeq" id="WP_126551815.1">
    <property type="nucleotide sequence ID" value="NZ_BIFS01000001.1"/>
</dbReference>
<comment type="caution">
    <text evidence="3">The sequence shown here is derived from an EMBL/GenBank/DDBJ whole genome shotgun (WGS) entry which is preliminary data.</text>
</comment>
<dbReference type="Pfam" id="PF03641">
    <property type="entry name" value="Lysine_decarbox"/>
    <property type="match status" value="1"/>
</dbReference>
<reference evidence="4" key="1">
    <citation type="submission" date="2018-12" db="EMBL/GenBank/DDBJ databases">
        <title>Tengunoibacter tsumagoiensis gen. nov., sp. nov., Dictyobacter kobayashii sp. nov., D. alpinus sp. nov., and D. joshuensis sp. nov. and description of Dictyobacteraceae fam. nov. within the order Ktedonobacterales isolated from Tengu-no-mugimeshi.</title>
        <authorList>
            <person name="Wang C.M."/>
            <person name="Zheng Y."/>
            <person name="Sakai Y."/>
            <person name="Toyoda A."/>
            <person name="Minakuchi Y."/>
            <person name="Abe K."/>
            <person name="Yokota A."/>
            <person name="Yabe S."/>
        </authorList>
    </citation>
    <scope>NUCLEOTIDE SEQUENCE [LARGE SCALE GENOMIC DNA]</scope>
    <source>
        <strain evidence="4">Uno11</strain>
    </source>
</reference>
<proteinExistence type="inferred from homology"/>
<organism evidence="3 4">
    <name type="scientific">Dictyobacter kobayashii</name>
    <dbReference type="NCBI Taxonomy" id="2014872"/>
    <lineage>
        <taxon>Bacteria</taxon>
        <taxon>Bacillati</taxon>
        <taxon>Chloroflexota</taxon>
        <taxon>Ktedonobacteria</taxon>
        <taxon>Ktedonobacterales</taxon>
        <taxon>Dictyobacteraceae</taxon>
        <taxon>Dictyobacter</taxon>
    </lineage>
</organism>
<dbReference type="PANTHER" id="PTHR31223:SF70">
    <property type="entry name" value="LOG FAMILY PROTEIN YJL055W"/>
    <property type="match status" value="1"/>
</dbReference>
<sequence length="195" mass="21139">MSRICVFAGSNPGVRPAFTEVAQELGRELAARNIGLVYGGGRLGLMGAIADATMAAGGEVTGVLPEGLFQREVAHENITKLYTVNSMHERKALMADLSDAFIALPGGFGTFDELFEITTWAQIGIHSKPIGLLDVAHFFTPLLNLIKHASQEGFISPFHTQLLLHYEKPAALLDAITSYTPPPQQAKWTELPPER</sequence>
<dbReference type="InterPro" id="IPR031100">
    <property type="entry name" value="LOG_fam"/>
</dbReference>
<name>A0A402ALP6_9CHLR</name>
<dbReference type="OrthoDB" id="9801098at2"/>
<keyword evidence="4" id="KW-1185">Reference proteome</keyword>